<reference evidence="4 5" key="1">
    <citation type="submission" date="2014-11" db="EMBL/GenBank/DDBJ databases">
        <authorList>
            <person name="Zhu J."/>
            <person name="Qi W."/>
            <person name="Song R."/>
        </authorList>
    </citation>
    <scope>NUCLEOTIDE SEQUENCE [LARGE SCALE GENOMIC DNA]</scope>
</reference>
<feature type="signal peptide" evidence="2">
    <location>
        <begin position="1"/>
        <end position="20"/>
    </location>
</feature>
<dbReference type="GO" id="GO:0004672">
    <property type="term" value="F:protein kinase activity"/>
    <property type="evidence" value="ECO:0007669"/>
    <property type="project" value="InterPro"/>
</dbReference>
<keyword evidence="2" id="KW-0732">Signal</keyword>
<name>A0A0G4FD31_VITBC</name>
<evidence type="ECO:0000259" key="3">
    <source>
        <dbReference type="PROSITE" id="PS50011"/>
    </source>
</evidence>
<dbReference type="PANTHER" id="PTHR43173">
    <property type="entry name" value="ABC1 FAMILY PROTEIN"/>
    <property type="match status" value="1"/>
</dbReference>
<dbReference type="GO" id="GO:0005524">
    <property type="term" value="F:ATP binding"/>
    <property type="evidence" value="ECO:0007669"/>
    <property type="project" value="InterPro"/>
</dbReference>
<dbReference type="OMA" id="YTVFCEL"/>
<proteinExistence type="predicted"/>
<dbReference type="PhylomeDB" id="A0A0G4FD31"/>
<feature type="domain" description="Protein kinase" evidence="3">
    <location>
        <begin position="201"/>
        <end position="570"/>
    </location>
</feature>
<dbReference type="EMBL" id="CDMY01000408">
    <property type="protein sequence ID" value="CEM11066.1"/>
    <property type="molecule type" value="Genomic_DNA"/>
</dbReference>
<dbReference type="InterPro" id="IPR000719">
    <property type="entry name" value="Prot_kinase_dom"/>
</dbReference>
<dbReference type="CDD" id="cd05121">
    <property type="entry name" value="ABC1_ADCK3-like"/>
    <property type="match status" value="1"/>
</dbReference>
<feature type="region of interest" description="Disordered" evidence="1">
    <location>
        <begin position="669"/>
        <end position="699"/>
    </location>
</feature>
<dbReference type="VEuPathDB" id="CryptoDB:Vbra_9019"/>
<dbReference type="Proteomes" id="UP000041254">
    <property type="component" value="Unassembled WGS sequence"/>
</dbReference>
<dbReference type="OrthoDB" id="427480at2759"/>
<evidence type="ECO:0000256" key="1">
    <source>
        <dbReference type="SAM" id="MobiDB-lite"/>
    </source>
</evidence>
<dbReference type="InParanoid" id="A0A0G4FD31"/>
<dbReference type="Gene3D" id="1.10.510.10">
    <property type="entry name" value="Transferase(Phosphotransferase) domain 1"/>
    <property type="match status" value="1"/>
</dbReference>
<feature type="chain" id="PRO_5005189101" description="Protein kinase domain-containing protein" evidence="2">
    <location>
        <begin position="21"/>
        <end position="699"/>
    </location>
</feature>
<evidence type="ECO:0000256" key="2">
    <source>
        <dbReference type="SAM" id="SignalP"/>
    </source>
</evidence>
<evidence type="ECO:0000313" key="5">
    <source>
        <dbReference type="Proteomes" id="UP000041254"/>
    </source>
</evidence>
<dbReference type="InterPro" id="IPR011009">
    <property type="entry name" value="Kinase-like_dom_sf"/>
</dbReference>
<dbReference type="SUPFAM" id="SSF56112">
    <property type="entry name" value="Protein kinase-like (PK-like)"/>
    <property type="match status" value="1"/>
</dbReference>
<gene>
    <name evidence="4" type="ORF">Vbra_9019</name>
</gene>
<dbReference type="InterPro" id="IPR004147">
    <property type="entry name" value="ABC1_dom"/>
</dbReference>
<dbReference type="PROSITE" id="PS50011">
    <property type="entry name" value="PROTEIN_KINASE_DOM"/>
    <property type="match status" value="1"/>
</dbReference>
<evidence type="ECO:0000313" key="4">
    <source>
        <dbReference type="EMBL" id="CEM11066.1"/>
    </source>
</evidence>
<dbReference type="STRING" id="1169540.A0A0G4FD31"/>
<dbReference type="Pfam" id="PF03109">
    <property type="entry name" value="ABC1"/>
    <property type="match status" value="1"/>
</dbReference>
<keyword evidence="5" id="KW-1185">Reference proteome</keyword>
<dbReference type="InterPro" id="IPR051130">
    <property type="entry name" value="Mito_struct-func_regulator"/>
</dbReference>
<sequence>MKMFICSCIIMITLPFIAEAAAFQPSGLDVLFPFPIQRNRHFLPATRLAQTAVEPLPLPASGDVTVELPRPLNLPTRVMRALKFWGSALPILGRYKLLEAWLTIERDVLEKTHDDDVVNELWTELHEWGSERLLQAIQDLKGFYVKTGQVISTRVDLFPEQYTSKLSSLQDSLDPMPFSLVQKIVETELLQGQNISVLFSEFDPEPLGSASIGQVHRAKLLDGREVAVKVQRPAIEAKLLGDIANLQAFALRLRSVLPVDYYTIFKELEAVLLNELDFLCEAQAMEKVAAAISHTPDNRLAPPPLIVPLPLPGLVSKRVLIMDYIDGKPLSRLRDEMNKQGILPGSPEAKFAAQRLLTSLTEAFARMIFGPGFIHGDPHPGNIFVLDNGQTALIDCGQVKQLTFDQQRRLAELIILVSEWENIYVERTAAERALEQATEDTDRSAREGLLANVTARLQAKVAEMNAAVRGFGVELFDGTPEEAMAACAVVLFGNSRNDTVLPGGFSGLELAPDSPIRRVRSFPQELVLLGRATVLIKGIASRVGVPWSLCQAWAPLARQSLALLSTHPTTGSRLPCWAADPVTSSDIIKLPRSGVAAATAVKAAGLIRRRAQSGDRPRFSEVAMCLGASLVLLRLWFVRKLVDTVAILVPQPLKRRLRRAVLRVAARLQGHRGEKRQDDESASPSASARGSDAAEESAA</sequence>
<accession>A0A0G4FD31</accession>
<dbReference type="AlphaFoldDB" id="A0A0G4FD31"/>
<organism evidence="4 5">
    <name type="scientific">Vitrella brassicaformis (strain CCMP3155)</name>
    <dbReference type="NCBI Taxonomy" id="1169540"/>
    <lineage>
        <taxon>Eukaryota</taxon>
        <taxon>Sar</taxon>
        <taxon>Alveolata</taxon>
        <taxon>Colpodellida</taxon>
        <taxon>Vitrellaceae</taxon>
        <taxon>Vitrella</taxon>
    </lineage>
</organism>
<protein>
    <recommendedName>
        <fullName evidence="3">Protein kinase domain-containing protein</fullName>
    </recommendedName>
</protein>
<dbReference type="PANTHER" id="PTHR43173:SF12">
    <property type="entry name" value="PROTEIN KINASE SUPERFAMILY PROTEIN"/>
    <property type="match status" value="1"/>
</dbReference>